<keyword evidence="2" id="KW-1185">Reference proteome</keyword>
<evidence type="ECO:0000313" key="1">
    <source>
        <dbReference type="EMBL" id="KAF2146181.1"/>
    </source>
</evidence>
<organism evidence="1 2">
    <name type="scientific">Aplosporella prunicola CBS 121167</name>
    <dbReference type="NCBI Taxonomy" id="1176127"/>
    <lineage>
        <taxon>Eukaryota</taxon>
        <taxon>Fungi</taxon>
        <taxon>Dikarya</taxon>
        <taxon>Ascomycota</taxon>
        <taxon>Pezizomycotina</taxon>
        <taxon>Dothideomycetes</taxon>
        <taxon>Dothideomycetes incertae sedis</taxon>
        <taxon>Botryosphaeriales</taxon>
        <taxon>Aplosporellaceae</taxon>
        <taxon>Aplosporella</taxon>
    </lineage>
</organism>
<protein>
    <submittedName>
        <fullName evidence="1">Uncharacterized protein</fullName>
    </submittedName>
</protein>
<evidence type="ECO:0000313" key="2">
    <source>
        <dbReference type="Proteomes" id="UP000799438"/>
    </source>
</evidence>
<dbReference type="GeneID" id="54297272"/>
<name>A0A6A6BU66_9PEZI</name>
<dbReference type="RefSeq" id="XP_033401891.1">
    <property type="nucleotide sequence ID" value="XM_033539776.1"/>
</dbReference>
<reference evidence="1" key="1">
    <citation type="journal article" date="2020" name="Stud. Mycol.">
        <title>101 Dothideomycetes genomes: a test case for predicting lifestyles and emergence of pathogens.</title>
        <authorList>
            <person name="Haridas S."/>
            <person name="Albert R."/>
            <person name="Binder M."/>
            <person name="Bloem J."/>
            <person name="Labutti K."/>
            <person name="Salamov A."/>
            <person name="Andreopoulos B."/>
            <person name="Baker S."/>
            <person name="Barry K."/>
            <person name="Bills G."/>
            <person name="Bluhm B."/>
            <person name="Cannon C."/>
            <person name="Castanera R."/>
            <person name="Culley D."/>
            <person name="Daum C."/>
            <person name="Ezra D."/>
            <person name="Gonzalez J."/>
            <person name="Henrissat B."/>
            <person name="Kuo A."/>
            <person name="Liang C."/>
            <person name="Lipzen A."/>
            <person name="Lutzoni F."/>
            <person name="Magnuson J."/>
            <person name="Mondo S."/>
            <person name="Nolan M."/>
            <person name="Ohm R."/>
            <person name="Pangilinan J."/>
            <person name="Park H.-J."/>
            <person name="Ramirez L."/>
            <person name="Alfaro M."/>
            <person name="Sun H."/>
            <person name="Tritt A."/>
            <person name="Yoshinaga Y."/>
            <person name="Zwiers L.-H."/>
            <person name="Turgeon B."/>
            <person name="Goodwin S."/>
            <person name="Spatafora J."/>
            <person name="Crous P."/>
            <person name="Grigoriev I."/>
        </authorList>
    </citation>
    <scope>NUCLEOTIDE SEQUENCE</scope>
    <source>
        <strain evidence="1">CBS 121167</strain>
    </source>
</reference>
<dbReference type="Proteomes" id="UP000799438">
    <property type="component" value="Unassembled WGS sequence"/>
</dbReference>
<dbReference type="AlphaFoldDB" id="A0A6A6BU66"/>
<proteinExistence type="predicted"/>
<accession>A0A6A6BU66</accession>
<dbReference type="EMBL" id="ML995476">
    <property type="protein sequence ID" value="KAF2146181.1"/>
    <property type="molecule type" value="Genomic_DNA"/>
</dbReference>
<gene>
    <name evidence="1" type="ORF">K452DRAFT_283461</name>
</gene>
<sequence>MPLYQCSSPFVLMLPGAGRNPITYCIPAPTRLRIPMEDNAPRFRQQHLSLEIY</sequence>